<feature type="transmembrane region" description="Helical" evidence="15">
    <location>
        <begin position="45"/>
        <end position="63"/>
    </location>
</feature>
<evidence type="ECO:0000256" key="11">
    <source>
        <dbReference type="PIRSR" id="PIRSR601382-2"/>
    </source>
</evidence>
<evidence type="ECO:0000256" key="13">
    <source>
        <dbReference type="RuleBase" id="RU361193"/>
    </source>
</evidence>
<organism evidence="16 17">
    <name type="scientific">Tulasnella calospora MUT 4182</name>
    <dbReference type="NCBI Taxonomy" id="1051891"/>
    <lineage>
        <taxon>Eukaryota</taxon>
        <taxon>Fungi</taxon>
        <taxon>Dikarya</taxon>
        <taxon>Basidiomycota</taxon>
        <taxon>Agaricomycotina</taxon>
        <taxon>Agaricomycetes</taxon>
        <taxon>Cantharellales</taxon>
        <taxon>Tulasnellaceae</taxon>
        <taxon>Tulasnella</taxon>
    </lineage>
</organism>
<dbReference type="GO" id="GO:0005509">
    <property type="term" value="F:calcium ion binding"/>
    <property type="evidence" value="ECO:0007669"/>
    <property type="project" value="InterPro"/>
</dbReference>
<gene>
    <name evidence="16" type="ORF">M407DRAFT_22983</name>
</gene>
<evidence type="ECO:0000313" key="17">
    <source>
        <dbReference type="Proteomes" id="UP000054248"/>
    </source>
</evidence>
<dbReference type="GO" id="GO:0004571">
    <property type="term" value="F:mannosyl-oligosaccharide 1,2-alpha-mannosidase activity"/>
    <property type="evidence" value="ECO:0007669"/>
    <property type="project" value="UniProtKB-EC"/>
</dbReference>
<name>A0A0C3QM23_9AGAM</name>
<keyword evidence="15" id="KW-0472">Membrane</keyword>
<protein>
    <recommendedName>
        <fullName evidence="13">alpha-1,2-Mannosidase</fullName>
        <ecNumber evidence="13">3.2.1.-</ecNumber>
    </recommendedName>
</protein>
<dbReference type="GO" id="GO:0005783">
    <property type="term" value="C:endoplasmic reticulum"/>
    <property type="evidence" value="ECO:0007669"/>
    <property type="project" value="TreeGrafter"/>
</dbReference>
<comment type="cofactor">
    <cofactor evidence="1 11">
        <name>Ca(2+)</name>
        <dbReference type="ChEBI" id="CHEBI:29108"/>
    </cofactor>
</comment>
<dbReference type="InterPro" id="IPR001382">
    <property type="entry name" value="Glyco_hydro_47"/>
</dbReference>
<dbReference type="EMBL" id="KN823003">
    <property type="protein sequence ID" value="KIO27809.1"/>
    <property type="molecule type" value="Genomic_DNA"/>
</dbReference>
<evidence type="ECO:0000256" key="8">
    <source>
        <dbReference type="ARBA" id="ARBA00047669"/>
    </source>
</evidence>
<evidence type="ECO:0000256" key="14">
    <source>
        <dbReference type="SAM" id="MobiDB-lite"/>
    </source>
</evidence>
<feature type="region of interest" description="Disordered" evidence="14">
    <location>
        <begin position="1"/>
        <end position="33"/>
    </location>
</feature>
<dbReference type="Gene3D" id="1.50.10.10">
    <property type="match status" value="1"/>
</dbReference>
<sequence>MTKKRLQQVQNPKPEEPEKPAQESIAAPAEGPIYSPEASRGPRALLLYSLPLFICLGITYLAPDILSSFLGTSKPGSSGRVSGFNPKAIVADVPKQKQVVEAFKYAWHAYERDAFGHDEYHPLSQKGSNLSHNGGIGYMIVDSIDTMMIMGLEEEYERARNWIATKLSFEREGRHSTFETTIRVLGGLLSAYHLSSSHSHIGEPDPIFLEKAVDLGDRLLSAFETPSGLPLPMVNLATMEGISDPDNPGLVSTAEVSTLQLELRYLSELTGDEIYWRTGEKARVHPNVMHLIRNTLKTPLAPVFLSFRHGHFVLSEIRLGSRGDSFYEYLLKQYLQTGRTEPAFKDMYDSAMTAIHENLVQTTPSGRLVFTSELQPVRGYDAGHEENADWRRIPKQDHLVCFLGGSLMLGATDGGNQLDRSLFSDSEKADWRLGEELIKTCMATHNTKTGLSPEIAMFRTPNDPDWVVQNAPSDWYIKGLKGHKPPLDARYILRPETVESLFIAYRLSGDQKYRDWGWQIFKAIEKHCKVATGGYSGVVHVDDPEGKVELDDRMETFMMSETLKYLYLLFSDGNVLPLTDIVFNTEAHPLPVFNPTIEPNFK</sequence>
<evidence type="ECO:0000256" key="2">
    <source>
        <dbReference type="ARBA" id="ARBA00004922"/>
    </source>
</evidence>
<comment type="pathway">
    <text evidence="2">Protein modification; protein glycosylation.</text>
</comment>
<dbReference type="OrthoDB" id="8118055at2759"/>
<reference evidence="17" key="2">
    <citation type="submission" date="2015-01" db="EMBL/GenBank/DDBJ databases">
        <title>Evolutionary Origins and Diversification of the Mycorrhizal Mutualists.</title>
        <authorList>
            <consortium name="DOE Joint Genome Institute"/>
            <consortium name="Mycorrhizal Genomics Consortium"/>
            <person name="Kohler A."/>
            <person name="Kuo A."/>
            <person name="Nagy L.G."/>
            <person name="Floudas D."/>
            <person name="Copeland A."/>
            <person name="Barry K.W."/>
            <person name="Cichocki N."/>
            <person name="Veneault-Fourrey C."/>
            <person name="LaButti K."/>
            <person name="Lindquist E.A."/>
            <person name="Lipzen A."/>
            <person name="Lundell T."/>
            <person name="Morin E."/>
            <person name="Murat C."/>
            <person name="Riley R."/>
            <person name="Ohm R."/>
            <person name="Sun H."/>
            <person name="Tunlid A."/>
            <person name="Henrissat B."/>
            <person name="Grigoriev I.V."/>
            <person name="Hibbett D.S."/>
            <person name="Martin F."/>
        </authorList>
    </citation>
    <scope>NUCLEOTIDE SEQUENCE [LARGE SCALE GENOMIC DNA]</scope>
    <source>
        <strain evidence="17">MUT 4182</strain>
    </source>
</reference>
<dbReference type="SUPFAM" id="SSF48225">
    <property type="entry name" value="Seven-hairpin glycosidases"/>
    <property type="match status" value="1"/>
</dbReference>
<keyword evidence="17" id="KW-1185">Reference proteome</keyword>
<feature type="active site" evidence="10">
    <location>
        <position position="324"/>
    </location>
</feature>
<comment type="catalytic activity">
    <reaction evidence="8">
        <text>N(4)-(alpha-D-Man-(1-&gt;2)-alpha-D-Man-(1-&gt;2)-alpha-D-Man-(1-&gt;3)-[alpha-D-Man-(1-&gt;3)-[alpha-D-Man-(1-&gt;2)-alpha-D-Man-(1-&gt;6)]-alpha-D-Man-(1-&gt;6)]-beta-D-Man-(1-&gt;4)-beta-D-GlcNAc-(1-&gt;4)-beta-D-GlcNAc)-L-asparaginyl-[protein] (N-glucan mannose isomer 8A1,2,3B1,3) + 3 H2O = N(4)-(alpha-D-Man-(1-&gt;3)-[alpha-D-Man-(1-&gt;3)-[alpha-D-Man-(1-&gt;6)]-alpha-D-Man-(1-&gt;6)]-beta-D-Man-(1-&gt;4)-beta-D-GlcNAc-(1-&gt;4)-beta-D-GlcNAc)-L-asparaginyl-[protein] (N-glucan mannose isomer 5A1,2) + 3 beta-D-mannose</text>
        <dbReference type="Rhea" id="RHEA:56028"/>
        <dbReference type="Rhea" id="RHEA-COMP:14358"/>
        <dbReference type="Rhea" id="RHEA-COMP:14367"/>
        <dbReference type="ChEBI" id="CHEBI:15377"/>
        <dbReference type="ChEBI" id="CHEBI:28563"/>
        <dbReference type="ChEBI" id="CHEBI:59087"/>
        <dbReference type="ChEBI" id="CHEBI:60628"/>
        <dbReference type="EC" id="3.2.1.113"/>
    </reaction>
</comment>
<evidence type="ECO:0000256" key="1">
    <source>
        <dbReference type="ARBA" id="ARBA00001913"/>
    </source>
</evidence>
<keyword evidence="6 11" id="KW-0106">Calcium</keyword>
<evidence type="ECO:0000256" key="6">
    <source>
        <dbReference type="ARBA" id="ARBA00022837"/>
    </source>
</evidence>
<keyword evidence="15" id="KW-0812">Transmembrane</keyword>
<evidence type="ECO:0000256" key="9">
    <source>
        <dbReference type="ARBA" id="ARBA00048605"/>
    </source>
</evidence>
<keyword evidence="13" id="KW-0326">Glycosidase</keyword>
<feature type="binding site" evidence="11">
    <location>
        <position position="585"/>
    </location>
    <ligand>
        <name>Ca(2+)</name>
        <dbReference type="ChEBI" id="CHEBI:29108"/>
    </ligand>
</feature>
<proteinExistence type="inferred from homology"/>
<keyword evidence="7 12" id="KW-1015">Disulfide bond</keyword>
<comment type="similarity">
    <text evidence="3 13">Belongs to the glycosyl hydrolase 47 family.</text>
</comment>
<evidence type="ECO:0000256" key="10">
    <source>
        <dbReference type="PIRSR" id="PIRSR601382-1"/>
    </source>
</evidence>
<keyword evidence="15" id="KW-1133">Transmembrane helix</keyword>
<dbReference type="EC" id="3.2.1.-" evidence="13"/>
<dbReference type="InterPro" id="IPR050749">
    <property type="entry name" value="Glycosyl_Hydrolase_47"/>
</dbReference>
<feature type="disulfide bond" evidence="12">
    <location>
        <begin position="401"/>
        <end position="441"/>
    </location>
</feature>
<dbReference type="HOGENOM" id="CLU_003818_3_0_1"/>
<dbReference type="GO" id="GO:0016020">
    <property type="term" value="C:membrane"/>
    <property type="evidence" value="ECO:0007669"/>
    <property type="project" value="InterPro"/>
</dbReference>
<feature type="active site" evidence="10">
    <location>
        <position position="496"/>
    </location>
</feature>
<accession>A0A0C3QM23</accession>
<evidence type="ECO:0000256" key="15">
    <source>
        <dbReference type="SAM" id="Phobius"/>
    </source>
</evidence>
<dbReference type="GO" id="GO:0036503">
    <property type="term" value="P:ERAD pathway"/>
    <property type="evidence" value="ECO:0007669"/>
    <property type="project" value="UniProtKB-ARBA"/>
</dbReference>
<dbReference type="InterPro" id="IPR036026">
    <property type="entry name" value="Seven-hairpin_glycosidases"/>
</dbReference>
<feature type="active site" description="Proton donor" evidence="10">
    <location>
        <position position="454"/>
    </location>
</feature>
<reference evidence="16 17" key="1">
    <citation type="submission" date="2014-04" db="EMBL/GenBank/DDBJ databases">
        <authorList>
            <consortium name="DOE Joint Genome Institute"/>
            <person name="Kuo A."/>
            <person name="Girlanda M."/>
            <person name="Perotto S."/>
            <person name="Kohler A."/>
            <person name="Nagy L.G."/>
            <person name="Floudas D."/>
            <person name="Copeland A."/>
            <person name="Barry K.W."/>
            <person name="Cichocki N."/>
            <person name="Veneault-Fourrey C."/>
            <person name="LaButti K."/>
            <person name="Lindquist E.A."/>
            <person name="Lipzen A."/>
            <person name="Lundell T."/>
            <person name="Morin E."/>
            <person name="Murat C."/>
            <person name="Sun H."/>
            <person name="Tunlid A."/>
            <person name="Henrissat B."/>
            <person name="Grigoriev I.V."/>
            <person name="Hibbett D.S."/>
            <person name="Martin F."/>
            <person name="Nordberg H.P."/>
            <person name="Cantor M.N."/>
            <person name="Hua S.X."/>
        </authorList>
    </citation>
    <scope>NUCLEOTIDE SEQUENCE [LARGE SCALE GENOMIC DNA]</scope>
    <source>
        <strain evidence="16 17">MUT 4182</strain>
    </source>
</reference>
<dbReference type="PRINTS" id="PR00747">
    <property type="entry name" value="GLYHDRLASE47"/>
</dbReference>
<evidence type="ECO:0000256" key="12">
    <source>
        <dbReference type="PIRSR" id="PIRSR601382-3"/>
    </source>
</evidence>
<evidence type="ECO:0000313" key="16">
    <source>
        <dbReference type="EMBL" id="KIO27809.1"/>
    </source>
</evidence>
<dbReference type="STRING" id="1051891.A0A0C3QM23"/>
<dbReference type="GO" id="GO:0005975">
    <property type="term" value="P:carbohydrate metabolic process"/>
    <property type="evidence" value="ECO:0007669"/>
    <property type="project" value="InterPro"/>
</dbReference>
<evidence type="ECO:0000256" key="5">
    <source>
        <dbReference type="ARBA" id="ARBA00022801"/>
    </source>
</evidence>
<dbReference type="Proteomes" id="UP000054248">
    <property type="component" value="Unassembled WGS sequence"/>
</dbReference>
<dbReference type="InterPro" id="IPR012341">
    <property type="entry name" value="6hp_glycosidase-like_sf"/>
</dbReference>
<evidence type="ECO:0000256" key="7">
    <source>
        <dbReference type="ARBA" id="ARBA00023157"/>
    </source>
</evidence>
<keyword evidence="4 11" id="KW-0479">Metal-binding</keyword>
<dbReference type="AlphaFoldDB" id="A0A0C3QM23"/>
<feature type="active site" description="Proton donor" evidence="10">
    <location>
        <position position="179"/>
    </location>
</feature>
<evidence type="ECO:0000256" key="3">
    <source>
        <dbReference type="ARBA" id="ARBA00007658"/>
    </source>
</evidence>
<keyword evidence="5 13" id="KW-0378">Hydrolase</keyword>
<evidence type="ECO:0000256" key="4">
    <source>
        <dbReference type="ARBA" id="ARBA00022723"/>
    </source>
</evidence>
<dbReference type="PANTHER" id="PTHR11742:SF55">
    <property type="entry name" value="ENDOPLASMIC RETICULUM MANNOSYL-OLIGOSACCHARIDE 1,2-ALPHA-MANNOSIDASE"/>
    <property type="match status" value="1"/>
</dbReference>
<comment type="catalytic activity">
    <reaction evidence="9">
        <text>N(4)-(alpha-D-Man-(1-&gt;2)-alpha-D-Man-(1-&gt;2)-alpha-D-Man-(1-&gt;3)-[alpha-D-Man-(1-&gt;2)-alpha-D-Man-(1-&gt;3)-[alpha-D-Man-(1-&gt;2)-alpha-D-Man-(1-&gt;6)]-alpha-D-Man-(1-&gt;6)]-beta-D-Man-(1-&gt;4)-beta-D-GlcNAc-(1-&gt;4)-beta-D-GlcNAc)-L-asparaginyl-[protein] (N-glucan mannose isomer 9A1,2,3B1,2,3) + 4 H2O = N(4)-(alpha-D-Man-(1-&gt;3)-[alpha-D-Man-(1-&gt;3)-[alpha-D-Man-(1-&gt;6)]-alpha-D-Man-(1-&gt;6)]-beta-D-Man-(1-&gt;4)-beta-D-GlcNAc-(1-&gt;4)-beta-D-GlcNAc)-L-asparaginyl-[protein] (N-glucan mannose isomer 5A1,2) + 4 beta-D-mannose</text>
        <dbReference type="Rhea" id="RHEA:56008"/>
        <dbReference type="Rhea" id="RHEA-COMP:14356"/>
        <dbReference type="Rhea" id="RHEA-COMP:14367"/>
        <dbReference type="ChEBI" id="CHEBI:15377"/>
        <dbReference type="ChEBI" id="CHEBI:28563"/>
        <dbReference type="ChEBI" id="CHEBI:59087"/>
        <dbReference type="ChEBI" id="CHEBI:139493"/>
        <dbReference type="EC" id="3.2.1.113"/>
    </reaction>
</comment>
<dbReference type="PANTHER" id="PTHR11742">
    <property type="entry name" value="MANNOSYL-OLIGOSACCHARIDE ALPHA-1,2-MANNOSIDASE-RELATED"/>
    <property type="match status" value="1"/>
</dbReference>
<dbReference type="Pfam" id="PF01532">
    <property type="entry name" value="Glyco_hydro_47"/>
    <property type="match status" value="1"/>
</dbReference>